<gene>
    <name evidence="1" type="ORF">ACFPIB_11010</name>
</gene>
<dbReference type="PROSITE" id="PS51257">
    <property type="entry name" value="PROKAR_LIPOPROTEIN"/>
    <property type="match status" value="1"/>
</dbReference>
<protein>
    <recommendedName>
        <fullName evidence="3">Lipoprotein</fullName>
    </recommendedName>
</protein>
<accession>A0ABW0E9S9</accession>
<evidence type="ECO:0000313" key="2">
    <source>
        <dbReference type="Proteomes" id="UP001596161"/>
    </source>
</evidence>
<name>A0ABW0E9S9_9BACT</name>
<evidence type="ECO:0008006" key="3">
    <source>
        <dbReference type="Google" id="ProtNLM"/>
    </source>
</evidence>
<keyword evidence="2" id="KW-1185">Reference proteome</keyword>
<dbReference type="Proteomes" id="UP001596161">
    <property type="component" value="Unassembled WGS sequence"/>
</dbReference>
<comment type="caution">
    <text evidence="1">The sequence shown here is derived from an EMBL/GenBank/DDBJ whole genome shotgun (WGS) entry which is preliminary data.</text>
</comment>
<proteinExistence type="predicted"/>
<organism evidence="1 2">
    <name type="scientific">Adhaeribacter terreus</name>
    <dbReference type="NCBI Taxonomy" id="529703"/>
    <lineage>
        <taxon>Bacteria</taxon>
        <taxon>Pseudomonadati</taxon>
        <taxon>Bacteroidota</taxon>
        <taxon>Cytophagia</taxon>
        <taxon>Cytophagales</taxon>
        <taxon>Hymenobacteraceae</taxon>
        <taxon>Adhaeribacter</taxon>
    </lineage>
</organism>
<dbReference type="RefSeq" id="WP_378017509.1">
    <property type="nucleotide sequence ID" value="NZ_JBHSKT010000006.1"/>
</dbReference>
<dbReference type="EMBL" id="JBHSKT010000006">
    <property type="protein sequence ID" value="MFC5271142.1"/>
    <property type="molecule type" value="Genomic_DNA"/>
</dbReference>
<sequence length="139" mass="15527">MRKPGNLALFLLVIFFNTLILTSCKDKREPEPTGNIRASVSYSPEQDTIPCLKHYIPNGLKIELIRKDNNSILDIRSIGQNANLDFGQHPHGNYQLKVTGAIREGNTCTGEDRSHSLIDTLQSFTLEAPSKSVTFKITQ</sequence>
<reference evidence="2" key="1">
    <citation type="journal article" date="2019" name="Int. J. Syst. Evol. Microbiol.">
        <title>The Global Catalogue of Microorganisms (GCM) 10K type strain sequencing project: providing services to taxonomists for standard genome sequencing and annotation.</title>
        <authorList>
            <consortium name="The Broad Institute Genomics Platform"/>
            <consortium name="The Broad Institute Genome Sequencing Center for Infectious Disease"/>
            <person name="Wu L."/>
            <person name="Ma J."/>
        </authorList>
    </citation>
    <scope>NUCLEOTIDE SEQUENCE [LARGE SCALE GENOMIC DNA]</scope>
    <source>
        <strain evidence="2">KACC 12602</strain>
    </source>
</reference>
<evidence type="ECO:0000313" key="1">
    <source>
        <dbReference type="EMBL" id="MFC5271142.1"/>
    </source>
</evidence>